<evidence type="ECO:0000259" key="1">
    <source>
        <dbReference type="Pfam" id="PF23439"/>
    </source>
</evidence>
<keyword evidence="3" id="KW-1185">Reference proteome</keyword>
<gene>
    <name evidence="2" type="ORF">EI982_03770</name>
</gene>
<dbReference type="Pfam" id="PF23439">
    <property type="entry name" value="DUF7124"/>
    <property type="match status" value="1"/>
</dbReference>
<dbReference type="Proteomes" id="UP000428325">
    <property type="component" value="Chromosome"/>
</dbReference>
<evidence type="ECO:0000313" key="2">
    <source>
        <dbReference type="EMBL" id="QGX93958.1"/>
    </source>
</evidence>
<dbReference type="EMBL" id="CP034345">
    <property type="protein sequence ID" value="QGX93958.1"/>
    <property type="molecule type" value="Genomic_DNA"/>
</dbReference>
<dbReference type="AlphaFoldDB" id="A0A6B9F1C6"/>
<dbReference type="OrthoDB" id="221805at2157"/>
<reference evidence="2 3" key="1">
    <citation type="submission" date="2018-12" db="EMBL/GenBank/DDBJ databases">
        <title>Complete genome sequence of Haloplanus rallus MBLA0036.</title>
        <authorList>
            <person name="Nam Y.-d."/>
            <person name="Kang J."/>
            <person name="Chung W.-H."/>
            <person name="Park Y.S."/>
        </authorList>
    </citation>
    <scope>NUCLEOTIDE SEQUENCE [LARGE SCALE GENOMIC DNA]</scope>
    <source>
        <strain evidence="2 3">MBLA0036</strain>
    </source>
</reference>
<dbReference type="KEGG" id="hra:EI982_03770"/>
<proteinExistence type="predicted"/>
<sequence length="113" mass="12520">MTLVFRAAALAELSDPPAAVEDANRWTRYVGIVADESPTALLAELDRRDVAVDFVGEDPIADLASVRQRFPTERHVFVGRSDEDRRTARSLGLEFLPLSEAAEKAGWARHSKE</sequence>
<dbReference type="InterPro" id="IPR055548">
    <property type="entry name" value="DUF7124"/>
</dbReference>
<dbReference type="RefSeq" id="WP_157688195.1">
    <property type="nucleotide sequence ID" value="NZ_CP034345.1"/>
</dbReference>
<organism evidence="2 3">
    <name type="scientific">Haloplanus rallus</name>
    <dbReference type="NCBI Taxonomy" id="1816183"/>
    <lineage>
        <taxon>Archaea</taxon>
        <taxon>Methanobacteriati</taxon>
        <taxon>Methanobacteriota</taxon>
        <taxon>Stenosarchaea group</taxon>
        <taxon>Halobacteria</taxon>
        <taxon>Halobacteriales</taxon>
        <taxon>Haloferacaceae</taxon>
        <taxon>Haloplanus</taxon>
    </lineage>
</organism>
<accession>A0A6B9F1C6</accession>
<protein>
    <recommendedName>
        <fullName evidence="1">DUF7124 domain-containing protein</fullName>
    </recommendedName>
</protein>
<evidence type="ECO:0000313" key="3">
    <source>
        <dbReference type="Proteomes" id="UP000428325"/>
    </source>
</evidence>
<feature type="domain" description="DUF7124" evidence="1">
    <location>
        <begin position="1"/>
        <end position="108"/>
    </location>
</feature>
<name>A0A6B9F1C6_9EURY</name>
<dbReference type="GeneID" id="74297619"/>